<dbReference type="Proteomes" id="UP001610446">
    <property type="component" value="Unassembled WGS sequence"/>
</dbReference>
<protein>
    <recommendedName>
        <fullName evidence="3">AhpD-like protein</fullName>
    </recommendedName>
</protein>
<comment type="caution">
    <text evidence="1">The sequence shown here is derived from an EMBL/GenBank/DDBJ whole genome shotgun (WGS) entry which is preliminary data.</text>
</comment>
<organism evidence="1 2">
    <name type="scientific">Aspergillus pseudoustus</name>
    <dbReference type="NCBI Taxonomy" id="1810923"/>
    <lineage>
        <taxon>Eukaryota</taxon>
        <taxon>Fungi</taxon>
        <taxon>Dikarya</taxon>
        <taxon>Ascomycota</taxon>
        <taxon>Pezizomycotina</taxon>
        <taxon>Eurotiomycetes</taxon>
        <taxon>Eurotiomycetidae</taxon>
        <taxon>Eurotiales</taxon>
        <taxon>Aspergillaceae</taxon>
        <taxon>Aspergillus</taxon>
        <taxon>Aspergillus subgen. Nidulantes</taxon>
    </lineage>
</organism>
<proteinExistence type="predicted"/>
<dbReference type="InterPro" id="IPR029032">
    <property type="entry name" value="AhpD-like"/>
</dbReference>
<sequence>MSAALTPSFNQKYVSTNIKPGAPPYAPDIVQRYIEELQAQLSESQKLLCYPILTTLFIGARRGDFVPRLFEEYIVMKLDSDTVKSVFYLMRESIMASYAFVGVPWVVPACLGIVDVLQRRSLEDIAKENFRSDPLDVDSLLITGKEVVSNTYRGVNNDEVRDMLSIAFPEMRKGISLVVWGYNVGGAVKAGLHPRETELFIATAIISSGATRQARSHIKASLGMGNEIGVVAKIVELANEFTDWNGAPIEAVDVEALAAEIRL</sequence>
<dbReference type="EMBL" id="JBFXLU010000428">
    <property type="protein sequence ID" value="KAL2826743.1"/>
    <property type="molecule type" value="Genomic_DNA"/>
</dbReference>
<evidence type="ECO:0000313" key="1">
    <source>
        <dbReference type="EMBL" id="KAL2826743.1"/>
    </source>
</evidence>
<evidence type="ECO:0008006" key="3">
    <source>
        <dbReference type="Google" id="ProtNLM"/>
    </source>
</evidence>
<dbReference type="PANTHER" id="PTHR28180:SF2">
    <property type="entry name" value="PEROXISOMAL PROTEIN 2"/>
    <property type="match status" value="1"/>
</dbReference>
<dbReference type="SUPFAM" id="SSF69118">
    <property type="entry name" value="AhpD-like"/>
    <property type="match status" value="1"/>
</dbReference>
<dbReference type="InterPro" id="IPR052999">
    <property type="entry name" value="PTS1_Protein"/>
</dbReference>
<dbReference type="Gene3D" id="1.20.1290.10">
    <property type="entry name" value="AhpD-like"/>
    <property type="match status" value="1"/>
</dbReference>
<accession>A0ABR4IG68</accession>
<gene>
    <name evidence="1" type="ORF">BJY01DRAFT_255909</name>
</gene>
<dbReference type="PANTHER" id="PTHR28180">
    <property type="entry name" value="CONSERVED MITOCHONDRIAL PROTEIN-RELATED"/>
    <property type="match status" value="1"/>
</dbReference>
<name>A0ABR4IG68_9EURO</name>
<keyword evidence="2" id="KW-1185">Reference proteome</keyword>
<evidence type="ECO:0000313" key="2">
    <source>
        <dbReference type="Proteomes" id="UP001610446"/>
    </source>
</evidence>
<reference evidence="1 2" key="1">
    <citation type="submission" date="2024-07" db="EMBL/GenBank/DDBJ databases">
        <title>Section-level genome sequencing and comparative genomics of Aspergillus sections Usti and Cavernicolus.</title>
        <authorList>
            <consortium name="Lawrence Berkeley National Laboratory"/>
            <person name="Nybo J.L."/>
            <person name="Vesth T.C."/>
            <person name="Theobald S."/>
            <person name="Frisvad J.C."/>
            <person name="Larsen T.O."/>
            <person name="Kjaerboelling I."/>
            <person name="Rothschild-Mancinelli K."/>
            <person name="Lyhne E.K."/>
            <person name="Kogle M.E."/>
            <person name="Barry K."/>
            <person name="Clum A."/>
            <person name="Na H."/>
            <person name="Ledsgaard L."/>
            <person name="Lin J."/>
            <person name="Lipzen A."/>
            <person name="Kuo A."/>
            <person name="Riley R."/>
            <person name="Mondo S."/>
            <person name="Labutti K."/>
            <person name="Haridas S."/>
            <person name="Pangalinan J."/>
            <person name="Salamov A.A."/>
            <person name="Simmons B.A."/>
            <person name="Magnuson J.K."/>
            <person name="Chen J."/>
            <person name="Drula E."/>
            <person name="Henrissat B."/>
            <person name="Wiebenga A."/>
            <person name="Lubbers R.J."/>
            <person name="Gomes A.C."/>
            <person name="Makela M.R."/>
            <person name="Stajich J."/>
            <person name="Grigoriev I.V."/>
            <person name="Mortensen U.H."/>
            <person name="De Vries R.P."/>
            <person name="Baker S.E."/>
            <person name="Andersen M.R."/>
        </authorList>
    </citation>
    <scope>NUCLEOTIDE SEQUENCE [LARGE SCALE GENOMIC DNA]</scope>
    <source>
        <strain evidence="1 2">CBS 123904</strain>
    </source>
</reference>